<feature type="non-terminal residue" evidence="1">
    <location>
        <position position="389"/>
    </location>
</feature>
<reference evidence="1" key="2">
    <citation type="journal article" date="2022" name="New Phytol.">
        <title>Evolutionary transition to the ectomycorrhizal habit in the genomes of a hyperdiverse lineage of mushroom-forming fungi.</title>
        <authorList>
            <person name="Looney B."/>
            <person name="Miyauchi S."/>
            <person name="Morin E."/>
            <person name="Drula E."/>
            <person name="Courty P.E."/>
            <person name="Kohler A."/>
            <person name="Kuo A."/>
            <person name="LaButti K."/>
            <person name="Pangilinan J."/>
            <person name="Lipzen A."/>
            <person name="Riley R."/>
            <person name="Andreopoulos W."/>
            <person name="He G."/>
            <person name="Johnson J."/>
            <person name="Nolan M."/>
            <person name="Tritt A."/>
            <person name="Barry K.W."/>
            <person name="Grigoriev I.V."/>
            <person name="Nagy L.G."/>
            <person name="Hibbett D."/>
            <person name="Henrissat B."/>
            <person name="Matheny P.B."/>
            <person name="Labbe J."/>
            <person name="Martin F.M."/>
        </authorList>
    </citation>
    <scope>NUCLEOTIDE SEQUENCE</scope>
    <source>
        <strain evidence="1">FP105234-sp</strain>
    </source>
</reference>
<gene>
    <name evidence="1" type="ORF">FA95DRAFT_1452067</name>
</gene>
<comment type="caution">
    <text evidence="1">The sequence shown here is derived from an EMBL/GenBank/DDBJ whole genome shotgun (WGS) entry which is preliminary data.</text>
</comment>
<name>A0ACB8S9U4_9AGAM</name>
<dbReference type="Proteomes" id="UP000814033">
    <property type="component" value="Unassembled WGS sequence"/>
</dbReference>
<evidence type="ECO:0000313" key="1">
    <source>
        <dbReference type="EMBL" id="KAI0053379.1"/>
    </source>
</evidence>
<reference evidence="1" key="1">
    <citation type="submission" date="2021-02" db="EMBL/GenBank/DDBJ databases">
        <authorList>
            <consortium name="DOE Joint Genome Institute"/>
            <person name="Ahrendt S."/>
            <person name="Looney B.P."/>
            <person name="Miyauchi S."/>
            <person name="Morin E."/>
            <person name="Drula E."/>
            <person name="Courty P.E."/>
            <person name="Chicoki N."/>
            <person name="Fauchery L."/>
            <person name="Kohler A."/>
            <person name="Kuo A."/>
            <person name="Labutti K."/>
            <person name="Pangilinan J."/>
            <person name="Lipzen A."/>
            <person name="Riley R."/>
            <person name="Andreopoulos W."/>
            <person name="He G."/>
            <person name="Johnson J."/>
            <person name="Barry K.W."/>
            <person name="Grigoriev I.V."/>
            <person name="Nagy L."/>
            <person name="Hibbett D."/>
            <person name="Henrissat B."/>
            <person name="Matheny P.B."/>
            <person name="Labbe J."/>
            <person name="Martin F."/>
        </authorList>
    </citation>
    <scope>NUCLEOTIDE SEQUENCE</scope>
    <source>
        <strain evidence="1">FP105234-sp</strain>
    </source>
</reference>
<keyword evidence="2" id="KW-1185">Reference proteome</keyword>
<evidence type="ECO:0000313" key="2">
    <source>
        <dbReference type="Proteomes" id="UP000814033"/>
    </source>
</evidence>
<accession>A0ACB8S9U4</accession>
<protein>
    <submittedName>
        <fullName evidence="1">Uncharacterized protein</fullName>
    </submittedName>
</protein>
<sequence length="389" mass="40941">PSPPTSILPPLARLASYTSDQISSAITNLRTLYFPSPPQISTIHKRLQLPRTLTYGDDAPDSGYASAEEDEEACRDSDEEDALDVLRGDAFERSFALKWLTGFVARADAWLTGTADERDTVSRTAALDAASALLSRFVGSAPEPAVTRAFAFATPGSGAAIEVQLNDAPLLDGDHTCVGLQSWASSIVLAERMCADPPAFGLERPTRVLELGAGTGLLSIAAAQLLFPASTPIPPTPSIIATDYHPAVLTNLARNVAANGVAARVAVRALDWAAPDFPPGGRFAVVLAADVVYAPAHAAWLARCVAGLLARPGEDGKAEGGVFWMIIALRGTGRHEGLADTVGTAFPRTEEIDGIEWTLGILGVDTLGKVEGVGRADEGGYRLYKIGWV</sequence>
<feature type="non-terminal residue" evidence="1">
    <location>
        <position position="1"/>
    </location>
</feature>
<dbReference type="EMBL" id="MU275840">
    <property type="protein sequence ID" value="KAI0053379.1"/>
    <property type="molecule type" value="Genomic_DNA"/>
</dbReference>
<proteinExistence type="predicted"/>
<organism evidence="1 2">
    <name type="scientific">Auriscalpium vulgare</name>
    <dbReference type="NCBI Taxonomy" id="40419"/>
    <lineage>
        <taxon>Eukaryota</taxon>
        <taxon>Fungi</taxon>
        <taxon>Dikarya</taxon>
        <taxon>Basidiomycota</taxon>
        <taxon>Agaricomycotina</taxon>
        <taxon>Agaricomycetes</taxon>
        <taxon>Russulales</taxon>
        <taxon>Auriscalpiaceae</taxon>
        <taxon>Auriscalpium</taxon>
    </lineage>
</organism>